<keyword evidence="3" id="KW-1185">Reference proteome</keyword>
<protein>
    <submittedName>
        <fullName evidence="2">Uncharacterized protein</fullName>
    </submittedName>
</protein>
<organism evidence="2 3">
    <name type="scientific">Sinisalibacter aestuarii</name>
    <dbReference type="NCBI Taxonomy" id="2949426"/>
    <lineage>
        <taxon>Bacteria</taxon>
        <taxon>Pseudomonadati</taxon>
        <taxon>Pseudomonadota</taxon>
        <taxon>Alphaproteobacteria</taxon>
        <taxon>Rhodobacterales</taxon>
        <taxon>Roseobacteraceae</taxon>
        <taxon>Sinisalibacter</taxon>
    </lineage>
</organism>
<name>A0ABQ5LS15_9RHOB</name>
<sequence length="98" mass="10327">MLMSRILIALVAAALPTLAAAQDAEPRPTLDEVMQGATAMTAMAQYLFVAREDGAWVCAININSNHFAALIAGDDVVVDQTVPGAVCVPASHFKNLME</sequence>
<dbReference type="Proteomes" id="UP001144205">
    <property type="component" value="Unassembled WGS sequence"/>
</dbReference>
<feature type="chain" id="PRO_5046342911" evidence="1">
    <location>
        <begin position="20"/>
        <end position="98"/>
    </location>
</feature>
<reference evidence="2" key="1">
    <citation type="journal article" date="2023" name="Int. J. Syst. Evol. Microbiol.">
        <title>Sinisalibacter aestuarii sp. nov., isolated from estuarine sediment of the Arakawa River.</title>
        <authorList>
            <person name="Arafat S.T."/>
            <person name="Hirano S."/>
            <person name="Sato A."/>
            <person name="Takeuchi K."/>
            <person name="Yasuda T."/>
            <person name="Terahara T."/>
            <person name="Hamada M."/>
            <person name="Kobayashi T."/>
        </authorList>
    </citation>
    <scope>NUCLEOTIDE SEQUENCE</scope>
    <source>
        <strain evidence="2">B-399</strain>
    </source>
</reference>
<evidence type="ECO:0000313" key="3">
    <source>
        <dbReference type="Proteomes" id="UP001144205"/>
    </source>
</evidence>
<accession>A0ABQ5LS15</accession>
<evidence type="ECO:0000313" key="2">
    <source>
        <dbReference type="EMBL" id="GKY87800.1"/>
    </source>
</evidence>
<dbReference type="EMBL" id="BROH01000004">
    <property type="protein sequence ID" value="GKY87800.1"/>
    <property type="molecule type" value="Genomic_DNA"/>
</dbReference>
<comment type="caution">
    <text evidence="2">The sequence shown here is derived from an EMBL/GenBank/DDBJ whole genome shotgun (WGS) entry which is preliminary data.</text>
</comment>
<feature type="signal peptide" evidence="1">
    <location>
        <begin position="1"/>
        <end position="19"/>
    </location>
</feature>
<proteinExistence type="predicted"/>
<keyword evidence="1" id="KW-0732">Signal</keyword>
<gene>
    <name evidence="2" type="ORF">STA1M1_16690</name>
</gene>
<evidence type="ECO:0000256" key="1">
    <source>
        <dbReference type="SAM" id="SignalP"/>
    </source>
</evidence>